<evidence type="ECO:0000256" key="8">
    <source>
        <dbReference type="ARBA" id="ARBA00023180"/>
    </source>
</evidence>
<dbReference type="InterPro" id="IPR019594">
    <property type="entry name" value="Glu/Gly-bd"/>
</dbReference>
<gene>
    <name evidence="12" type="primary">AVEN_226767_1</name>
    <name evidence="12" type="ORF">NPIL_556111</name>
</gene>
<keyword evidence="6" id="KW-0472">Membrane</keyword>
<evidence type="ECO:0000313" key="13">
    <source>
        <dbReference type="Proteomes" id="UP000887013"/>
    </source>
</evidence>
<reference evidence="12" key="1">
    <citation type="submission" date="2020-08" db="EMBL/GenBank/DDBJ databases">
        <title>Multicomponent nature underlies the extraordinary mechanical properties of spider dragline silk.</title>
        <authorList>
            <person name="Kono N."/>
            <person name="Nakamura H."/>
            <person name="Mori M."/>
            <person name="Yoshida Y."/>
            <person name="Ohtoshi R."/>
            <person name="Malay A.D."/>
            <person name="Moran D.A.P."/>
            <person name="Tomita M."/>
            <person name="Numata K."/>
            <person name="Arakawa K."/>
        </authorList>
    </citation>
    <scope>NUCLEOTIDE SEQUENCE</scope>
</reference>
<sequence>MVFPNFLKIAVIPLRHIIEVNNNNSKNPKLSRGLESSIIKFLSEALGFKYRIFVTGDREWGRFTENGTWTGVIGMVQDNETIFDLDTWR</sequence>
<dbReference type="GO" id="GO:0016020">
    <property type="term" value="C:membrane"/>
    <property type="evidence" value="ECO:0007669"/>
    <property type="project" value="UniProtKB-SubCell"/>
</dbReference>
<dbReference type="Pfam" id="PF10613">
    <property type="entry name" value="Lig_chan-Glu_bd"/>
    <property type="match status" value="1"/>
</dbReference>
<evidence type="ECO:0000313" key="12">
    <source>
        <dbReference type="EMBL" id="GFU15444.1"/>
    </source>
</evidence>
<keyword evidence="8" id="KW-0325">Glycoprotein</keyword>
<keyword evidence="9" id="KW-1071">Ligand-gated ion channel</keyword>
<dbReference type="SMART" id="SM00918">
    <property type="entry name" value="Lig_chan-Glu_bd"/>
    <property type="match status" value="1"/>
</dbReference>
<dbReference type="OrthoDB" id="8195814at2759"/>
<keyword evidence="2" id="KW-0813">Transport</keyword>
<proteinExistence type="predicted"/>
<evidence type="ECO:0000256" key="5">
    <source>
        <dbReference type="ARBA" id="ARBA00023065"/>
    </source>
</evidence>
<dbReference type="Proteomes" id="UP000887013">
    <property type="component" value="Unassembled WGS sequence"/>
</dbReference>
<comment type="subcellular location">
    <subcellularLocation>
        <location evidence="1">Membrane</location>
        <topology evidence="1">Multi-pass membrane protein</topology>
    </subcellularLocation>
</comment>
<dbReference type="Gene3D" id="3.40.190.10">
    <property type="entry name" value="Periplasmic binding protein-like II"/>
    <property type="match status" value="1"/>
</dbReference>
<organism evidence="12 13">
    <name type="scientific">Nephila pilipes</name>
    <name type="common">Giant wood spider</name>
    <name type="synonym">Nephila maculata</name>
    <dbReference type="NCBI Taxonomy" id="299642"/>
    <lineage>
        <taxon>Eukaryota</taxon>
        <taxon>Metazoa</taxon>
        <taxon>Ecdysozoa</taxon>
        <taxon>Arthropoda</taxon>
        <taxon>Chelicerata</taxon>
        <taxon>Arachnida</taxon>
        <taxon>Araneae</taxon>
        <taxon>Araneomorphae</taxon>
        <taxon>Entelegynae</taxon>
        <taxon>Araneoidea</taxon>
        <taxon>Nephilidae</taxon>
        <taxon>Nephila</taxon>
    </lineage>
</organism>
<dbReference type="SUPFAM" id="SSF53850">
    <property type="entry name" value="Periplasmic binding protein-like II"/>
    <property type="match status" value="1"/>
</dbReference>
<evidence type="ECO:0000256" key="4">
    <source>
        <dbReference type="ARBA" id="ARBA00022989"/>
    </source>
</evidence>
<dbReference type="GO" id="GO:0015276">
    <property type="term" value="F:ligand-gated monoatomic ion channel activity"/>
    <property type="evidence" value="ECO:0007669"/>
    <property type="project" value="InterPro"/>
</dbReference>
<evidence type="ECO:0000256" key="3">
    <source>
        <dbReference type="ARBA" id="ARBA00022692"/>
    </source>
</evidence>
<evidence type="ECO:0000256" key="10">
    <source>
        <dbReference type="ARBA" id="ARBA00023303"/>
    </source>
</evidence>
<comment type="caution">
    <text evidence="12">The sequence shown here is derived from an EMBL/GenBank/DDBJ whole genome shotgun (WGS) entry which is preliminary data.</text>
</comment>
<keyword evidence="3" id="KW-0812">Transmembrane</keyword>
<evidence type="ECO:0000256" key="6">
    <source>
        <dbReference type="ARBA" id="ARBA00023136"/>
    </source>
</evidence>
<dbReference type="AlphaFoldDB" id="A0A8X6QF53"/>
<keyword evidence="13" id="KW-1185">Reference proteome</keyword>
<evidence type="ECO:0000256" key="1">
    <source>
        <dbReference type="ARBA" id="ARBA00004141"/>
    </source>
</evidence>
<evidence type="ECO:0000256" key="7">
    <source>
        <dbReference type="ARBA" id="ARBA00023170"/>
    </source>
</evidence>
<keyword evidence="4" id="KW-1133">Transmembrane helix</keyword>
<keyword evidence="5" id="KW-0406">Ion transport</keyword>
<evidence type="ECO:0000259" key="11">
    <source>
        <dbReference type="SMART" id="SM00918"/>
    </source>
</evidence>
<name>A0A8X6QF53_NEPPI</name>
<evidence type="ECO:0000256" key="2">
    <source>
        <dbReference type="ARBA" id="ARBA00022448"/>
    </source>
</evidence>
<keyword evidence="7" id="KW-0675">Receptor</keyword>
<evidence type="ECO:0000256" key="9">
    <source>
        <dbReference type="ARBA" id="ARBA00023286"/>
    </source>
</evidence>
<protein>
    <submittedName>
        <fullName evidence="12">Lig_chan-Glu_bd domain-containing protein</fullName>
    </submittedName>
</protein>
<accession>A0A8X6QF53</accession>
<feature type="domain" description="Ionotropic glutamate receptor L-glutamate and glycine-binding" evidence="11">
    <location>
        <begin position="16"/>
        <end position="78"/>
    </location>
</feature>
<dbReference type="EMBL" id="BMAW01126146">
    <property type="protein sequence ID" value="GFU15444.1"/>
    <property type="molecule type" value="Genomic_DNA"/>
</dbReference>
<keyword evidence="10" id="KW-0407">Ion channel</keyword>